<organism evidence="2">
    <name type="scientific">freshwater metagenome</name>
    <dbReference type="NCBI Taxonomy" id="449393"/>
    <lineage>
        <taxon>unclassified sequences</taxon>
        <taxon>metagenomes</taxon>
        <taxon>ecological metagenomes</taxon>
    </lineage>
</organism>
<dbReference type="AlphaFoldDB" id="A0A6J6ZVI5"/>
<gene>
    <name evidence="2" type="ORF">UFOPK3004_02024</name>
</gene>
<keyword evidence="1" id="KW-1133">Transmembrane helix</keyword>
<reference evidence="2" key="1">
    <citation type="submission" date="2020-05" db="EMBL/GenBank/DDBJ databases">
        <authorList>
            <person name="Chiriac C."/>
            <person name="Salcher M."/>
            <person name="Ghai R."/>
            <person name="Kavagutti S V."/>
        </authorList>
    </citation>
    <scope>NUCLEOTIDE SEQUENCE</scope>
</reference>
<keyword evidence="1" id="KW-0812">Transmembrane</keyword>
<evidence type="ECO:0000313" key="2">
    <source>
        <dbReference type="EMBL" id="CAB4824404.1"/>
    </source>
</evidence>
<keyword evidence="1" id="KW-0472">Membrane</keyword>
<evidence type="ECO:0000256" key="1">
    <source>
        <dbReference type="SAM" id="Phobius"/>
    </source>
</evidence>
<feature type="transmembrane region" description="Helical" evidence="1">
    <location>
        <begin position="6"/>
        <end position="32"/>
    </location>
</feature>
<protein>
    <submittedName>
        <fullName evidence="2">Unannotated protein</fullName>
    </submittedName>
</protein>
<proteinExistence type="predicted"/>
<dbReference type="EMBL" id="CAFAAL010000308">
    <property type="protein sequence ID" value="CAB4824404.1"/>
    <property type="molecule type" value="Genomic_DNA"/>
</dbReference>
<name>A0A6J6ZVI5_9ZZZZ</name>
<sequence length="143" mass="14863">MLGIAFLLGPMLVIGLIGLIGIRLLGLGVGLFKDMGRIGLANVGVGGVETAAGLRALEAGRLLLETFETGICVGSATARFFSLCFITGLVDDGLACCRSNTCQIVSLIKRHNANCSCALAISSIRILLSPFIIFSQSMNKDSG</sequence>
<accession>A0A6J6ZVI5</accession>